<organism evidence="1 2">
    <name type="scientific">Candidatus Mycoplasma haematohominis</name>
    <dbReference type="NCBI Taxonomy" id="1494318"/>
    <lineage>
        <taxon>Bacteria</taxon>
        <taxon>Bacillati</taxon>
        <taxon>Mycoplasmatota</taxon>
        <taxon>Mollicutes</taxon>
        <taxon>Mycoplasmataceae</taxon>
        <taxon>Mycoplasma</taxon>
    </lineage>
</organism>
<protein>
    <submittedName>
        <fullName evidence="1">Uncharacterized protein</fullName>
    </submittedName>
</protein>
<comment type="caution">
    <text evidence="1">The sequence shown here is derived from an EMBL/GenBank/DDBJ whole genome shotgun (WGS) entry which is preliminary data.</text>
</comment>
<sequence length="387" mass="44977">MKIFGYLFNKYGIPILFTGSIGTGIKLYLVRGNFFVPSSTLNSSDDLSHLRKKIIQVIPEPKIEEKSYFDALKESGYTLVTESTQDSVLQNILVQRLFPYKHAELTYKNNRMFSGSPEITFTKLEYTDKSQKKVEYLNKPTIEDTKKWKEACKTALAVKKPKSDLDSKNNTNSVYQELSRLREWCTEPKIKDVLGRHKFQLFTDNRYSEKVESAIKQIILDWFKKEGEIKFWEKQNFFTKEEIEKILKGKENEGISKDSEITEEQINLIKDKCSTVLNKDFVRNSFYLTKDFLDGMDNATSKDIKVDEFQEAALFCSIPTTAKDYVQNAMQGQVKSSFAEEDKQDYCYVDNKKAQEYESIKTTDPFDGKTFWCAVRLLYEPKPKATK</sequence>
<evidence type="ECO:0000313" key="2">
    <source>
        <dbReference type="Proteomes" id="UP000324831"/>
    </source>
</evidence>
<evidence type="ECO:0000313" key="1">
    <source>
        <dbReference type="EMBL" id="GCE63997.1"/>
    </source>
</evidence>
<reference evidence="1 2" key="1">
    <citation type="submission" date="2019-01" db="EMBL/GenBank/DDBJ databases">
        <title>Draft genome sequences of Candidatus Mycoplasma haemohominis SWG34-3 identified from a patient with pyrexia, anemia and liver dysfunction.</title>
        <authorList>
            <person name="Sekizuka T."/>
            <person name="Hattori N."/>
            <person name="Katano H."/>
            <person name="Takuma T."/>
            <person name="Ito T."/>
            <person name="Arai N."/>
            <person name="Yanai R."/>
            <person name="Ishii S."/>
            <person name="Miura Y."/>
            <person name="Tokunaga T."/>
            <person name="Watanabe H."/>
            <person name="Nomura N."/>
            <person name="Eguchi J."/>
            <person name="Arai T."/>
            <person name="Hasegawa H."/>
            <person name="Nakamaki T."/>
            <person name="Wakita T."/>
            <person name="Niki Y."/>
            <person name="Kuroda M."/>
        </authorList>
    </citation>
    <scope>NUCLEOTIDE SEQUENCE [LARGE SCALE GENOMIC DNA]</scope>
    <source>
        <strain evidence="1">SWG34-3</strain>
    </source>
</reference>
<dbReference type="EMBL" id="BIMN01000007">
    <property type="protein sequence ID" value="GCE63997.1"/>
    <property type="molecule type" value="Genomic_DNA"/>
</dbReference>
<accession>A0A478FS17</accession>
<proteinExistence type="predicted"/>
<dbReference type="Proteomes" id="UP000324831">
    <property type="component" value="Unassembled WGS sequence"/>
</dbReference>
<gene>
    <name evidence="1" type="ORF">MHSWG343_10050</name>
</gene>
<name>A0A478FS17_9MOLU</name>
<dbReference type="AlphaFoldDB" id="A0A478FS17"/>